<keyword evidence="4 8" id="KW-0812">Transmembrane</keyword>
<comment type="subcellular location">
    <subcellularLocation>
        <location evidence="1 8">Cell outer membrane</location>
        <topology evidence="1 8">Multi-pass membrane protein</topology>
    </subcellularLocation>
</comment>
<keyword evidence="14" id="KW-1185">Reference proteome</keyword>
<dbReference type="InterPro" id="IPR037066">
    <property type="entry name" value="Plug_dom_sf"/>
</dbReference>
<keyword evidence="10" id="KW-0732">Signal</keyword>
<evidence type="ECO:0000256" key="6">
    <source>
        <dbReference type="ARBA" id="ARBA00023136"/>
    </source>
</evidence>
<dbReference type="Proteomes" id="UP000521199">
    <property type="component" value="Unassembled WGS sequence"/>
</dbReference>
<feature type="domain" description="TonB-dependent receptor-like beta-barrel" evidence="11">
    <location>
        <begin position="388"/>
        <end position="847"/>
    </location>
</feature>
<reference evidence="13 14" key="1">
    <citation type="submission" date="2020-08" db="EMBL/GenBank/DDBJ databases">
        <title>Genomic Encyclopedia of Type Strains, Phase IV (KMG-IV): sequencing the most valuable type-strain genomes for metagenomic binning, comparative biology and taxonomic classification.</title>
        <authorList>
            <person name="Goeker M."/>
        </authorList>
    </citation>
    <scope>NUCLEOTIDE SEQUENCE [LARGE SCALE GENOMIC DNA]</scope>
    <source>
        <strain evidence="13 14">DSM 24163</strain>
    </source>
</reference>
<sequence length="884" mass="94775">MNFNRNLLSEAVRYGLAAGAVGLLGFAAAPAYAQDEDDAATLDRIEVTGSRIKRVDIEGPNPVTVIDRADLEISGDVSVADVLRSSTFNTLGSFVQSSGNTAQSQATISLRGIGSQYTLLLLDGRRIASSPVLGAAAQNLNAIPFAAVERIEILRDGASALYGSDAVGGVVNVILRKDYEGLTIAGQIERPTRGEPDANSASITGGISSDRGNLTFVIDHQERDIFFNRDRDTGIPGLNPAVGLSSFGFPGSAYVYSSTDGSFSGDFVGAFPDPQCPTALGSDPLFPNSVVVENAYGALCRFNYAAVSANEASLRRESAMVNGNFQLTDNVSAFTRVMANSGESFGRYAATPVTGPFPTMRGDNPNNPFGGDATLLYRFVAGGNRDSTVRDHMLDVLFGLEGQMDLFGGAEWEIAARHNRYEIDSIGTGYLLRPPLQSAIDAGTFNPFGNPNDPAFQAAVGALSHTILQNSVTRDVGIDGLLSFDLFEMANGPAGMAVGFDYRDTYFADLVDAQSAALNVSGTAGGNAQGERAQYAVFAEMALPLLSNLNLSIAARYDHYNDFGNSTNPKVSLDFRPIESLLLRASYGTGFRAPDLASLYQSGVQSFNGARDVRACNGDVPGFSAPFNPCNARQYENRTGSNPNLEAEDSTNWGAGVVWSALDNLTFSLDYYNIQLENQAAVLSLQRILDLEAEGDPLVDGLVTRSPATGAILLVNRAPLNLGGFKTAGYDFEVDYRLETDLGVFSPKFVVTYLDKYETESFPGTGFSDAITGSGFTPDTRAQLQLDWALGDFGVGIVGDYIGDSYQDVTIANEDVRVNIPSWTTWDLQATWSAPWNGKVSVGVRNVADKAPPLDNIVISSPFYLNSQYDFYGRVPYVRYEQKF</sequence>
<evidence type="ECO:0000313" key="13">
    <source>
        <dbReference type="EMBL" id="MBB5208842.1"/>
    </source>
</evidence>
<evidence type="ECO:0000259" key="11">
    <source>
        <dbReference type="Pfam" id="PF00593"/>
    </source>
</evidence>
<organism evidence="13 14">
    <name type="scientific">Chiayiivirga flava</name>
    <dbReference type="NCBI Taxonomy" id="659595"/>
    <lineage>
        <taxon>Bacteria</taxon>
        <taxon>Pseudomonadati</taxon>
        <taxon>Pseudomonadota</taxon>
        <taxon>Gammaproteobacteria</taxon>
        <taxon>Lysobacterales</taxon>
        <taxon>Lysobacteraceae</taxon>
        <taxon>Chiayiivirga</taxon>
    </lineage>
</organism>
<comment type="similarity">
    <text evidence="8 9">Belongs to the TonB-dependent receptor family.</text>
</comment>
<dbReference type="PROSITE" id="PS52016">
    <property type="entry name" value="TONB_DEPENDENT_REC_3"/>
    <property type="match status" value="1"/>
</dbReference>
<dbReference type="Pfam" id="PF00593">
    <property type="entry name" value="TonB_dep_Rec_b-barrel"/>
    <property type="match status" value="1"/>
</dbReference>
<evidence type="ECO:0000256" key="4">
    <source>
        <dbReference type="ARBA" id="ARBA00022692"/>
    </source>
</evidence>
<dbReference type="PANTHER" id="PTHR47234">
    <property type="match status" value="1"/>
</dbReference>
<keyword evidence="7 8" id="KW-0998">Cell outer membrane</keyword>
<evidence type="ECO:0000256" key="8">
    <source>
        <dbReference type="PROSITE-ProRule" id="PRU01360"/>
    </source>
</evidence>
<evidence type="ECO:0000313" key="14">
    <source>
        <dbReference type="Proteomes" id="UP000521199"/>
    </source>
</evidence>
<gene>
    <name evidence="13" type="ORF">HNQ52_002392</name>
</gene>
<evidence type="ECO:0000256" key="3">
    <source>
        <dbReference type="ARBA" id="ARBA00022452"/>
    </source>
</evidence>
<keyword evidence="2 8" id="KW-0813">Transport</keyword>
<evidence type="ECO:0000256" key="10">
    <source>
        <dbReference type="SAM" id="SignalP"/>
    </source>
</evidence>
<evidence type="ECO:0000256" key="9">
    <source>
        <dbReference type="RuleBase" id="RU003357"/>
    </source>
</evidence>
<comment type="caution">
    <text evidence="13">The sequence shown here is derived from an EMBL/GenBank/DDBJ whole genome shotgun (WGS) entry which is preliminary data.</text>
</comment>
<dbReference type="InterPro" id="IPR000531">
    <property type="entry name" value="Beta-barrel_TonB"/>
</dbReference>
<keyword evidence="6 8" id="KW-0472">Membrane</keyword>
<dbReference type="Pfam" id="PF07715">
    <property type="entry name" value="Plug"/>
    <property type="match status" value="1"/>
</dbReference>
<evidence type="ECO:0000256" key="5">
    <source>
        <dbReference type="ARBA" id="ARBA00023077"/>
    </source>
</evidence>
<dbReference type="EMBL" id="JACHHP010000004">
    <property type="protein sequence ID" value="MBB5208842.1"/>
    <property type="molecule type" value="Genomic_DNA"/>
</dbReference>
<evidence type="ECO:0000256" key="7">
    <source>
        <dbReference type="ARBA" id="ARBA00023237"/>
    </source>
</evidence>
<dbReference type="InterPro" id="IPR036942">
    <property type="entry name" value="Beta-barrel_TonB_sf"/>
</dbReference>
<evidence type="ECO:0000256" key="2">
    <source>
        <dbReference type="ARBA" id="ARBA00022448"/>
    </source>
</evidence>
<name>A0A7W8D792_9GAMM</name>
<dbReference type="RefSeq" id="WP_183961392.1">
    <property type="nucleotide sequence ID" value="NZ_JACHHP010000004.1"/>
</dbReference>
<feature type="domain" description="TonB-dependent receptor plug" evidence="12">
    <location>
        <begin position="58"/>
        <end position="170"/>
    </location>
</feature>
<feature type="chain" id="PRO_5030909205" evidence="10">
    <location>
        <begin position="34"/>
        <end position="884"/>
    </location>
</feature>
<dbReference type="Gene3D" id="2.40.170.20">
    <property type="entry name" value="TonB-dependent receptor, beta-barrel domain"/>
    <property type="match status" value="1"/>
</dbReference>
<proteinExistence type="inferred from homology"/>
<accession>A0A7W8D792</accession>
<protein>
    <submittedName>
        <fullName evidence="13">Iron complex outermembrane receptor protein</fullName>
    </submittedName>
</protein>
<dbReference type="InterPro" id="IPR039426">
    <property type="entry name" value="TonB-dep_rcpt-like"/>
</dbReference>
<dbReference type="SUPFAM" id="SSF56935">
    <property type="entry name" value="Porins"/>
    <property type="match status" value="1"/>
</dbReference>
<keyword evidence="3 8" id="KW-1134">Transmembrane beta strand</keyword>
<evidence type="ECO:0000256" key="1">
    <source>
        <dbReference type="ARBA" id="ARBA00004571"/>
    </source>
</evidence>
<evidence type="ECO:0000259" key="12">
    <source>
        <dbReference type="Pfam" id="PF07715"/>
    </source>
</evidence>
<dbReference type="InterPro" id="IPR012910">
    <property type="entry name" value="Plug_dom"/>
</dbReference>
<feature type="signal peptide" evidence="10">
    <location>
        <begin position="1"/>
        <end position="33"/>
    </location>
</feature>
<dbReference type="GO" id="GO:0009279">
    <property type="term" value="C:cell outer membrane"/>
    <property type="evidence" value="ECO:0007669"/>
    <property type="project" value="UniProtKB-SubCell"/>
</dbReference>
<keyword evidence="5 9" id="KW-0798">TonB box</keyword>
<dbReference type="AlphaFoldDB" id="A0A7W8D792"/>
<dbReference type="PANTHER" id="PTHR47234:SF2">
    <property type="entry name" value="TONB-DEPENDENT RECEPTOR"/>
    <property type="match status" value="1"/>
</dbReference>
<keyword evidence="13" id="KW-0675">Receptor</keyword>
<dbReference type="CDD" id="cd01347">
    <property type="entry name" value="ligand_gated_channel"/>
    <property type="match status" value="1"/>
</dbReference>
<dbReference type="Gene3D" id="2.170.130.10">
    <property type="entry name" value="TonB-dependent receptor, plug domain"/>
    <property type="match status" value="1"/>
</dbReference>